<feature type="transmembrane region" description="Helical" evidence="3">
    <location>
        <begin position="6"/>
        <end position="24"/>
    </location>
</feature>
<keyword evidence="1" id="KW-0808">Transferase</keyword>
<name>A0A3G4ZJZ1_9VIRU</name>
<keyword evidence="2" id="KW-0119">Carbohydrate metabolism</keyword>
<gene>
    <name evidence="4" type="ORF">Terrestrivirus1_26</name>
</gene>
<keyword evidence="3" id="KW-1133">Transmembrane helix</keyword>
<dbReference type="GO" id="GO:0016740">
    <property type="term" value="F:transferase activity"/>
    <property type="evidence" value="ECO:0007669"/>
    <property type="project" value="UniProtKB-KW"/>
</dbReference>
<sequence>MSIYIILTLILIIIVIVIYVYKTIESNKIFNTEIGDKSRSITIKVIAGLCNRLRTTFSWHKFAKSQNKHLYVVWTYHDACPGFFLDFFEPVEGITFLRADVNIKNIDYKGDQKHEAFHNVFLYDELKLKPHIQLKIKKIMNKLSTQKSGDYIAIHVRRTDHTKLAELHNNFTSDKDFFKFLENNSGSNVYLATDNPITQEIFNNKYGDKIIVNNKIKNKHTHRLTSVEDAIIDLFICLHAKLFKGSGFSSFTDFILEQRGNNKIIK</sequence>
<evidence type="ECO:0000313" key="4">
    <source>
        <dbReference type="EMBL" id="AYV75152.1"/>
    </source>
</evidence>
<accession>A0A3G4ZJZ1</accession>
<evidence type="ECO:0000256" key="1">
    <source>
        <dbReference type="ARBA" id="ARBA00022679"/>
    </source>
</evidence>
<keyword evidence="3" id="KW-0472">Membrane</keyword>
<keyword evidence="3" id="KW-0812">Transmembrane</keyword>
<dbReference type="CDD" id="cd11296">
    <property type="entry name" value="O-FucT_like"/>
    <property type="match status" value="1"/>
</dbReference>
<dbReference type="EMBL" id="MK071979">
    <property type="protein sequence ID" value="AYV75152.1"/>
    <property type="molecule type" value="Genomic_DNA"/>
</dbReference>
<protein>
    <submittedName>
        <fullName evidence="4">Uncharacterized protein</fullName>
    </submittedName>
</protein>
<dbReference type="Pfam" id="PF10250">
    <property type="entry name" value="O-FucT"/>
    <property type="match status" value="1"/>
</dbReference>
<reference evidence="4" key="1">
    <citation type="submission" date="2018-10" db="EMBL/GenBank/DDBJ databases">
        <title>Hidden diversity of soil giant viruses.</title>
        <authorList>
            <person name="Schulz F."/>
            <person name="Alteio L."/>
            <person name="Goudeau D."/>
            <person name="Ryan E.M."/>
            <person name="Malmstrom R.R."/>
            <person name="Blanchard J."/>
            <person name="Woyke T."/>
        </authorList>
    </citation>
    <scope>NUCLEOTIDE SEQUENCE</scope>
    <source>
        <strain evidence="4">TEV1</strain>
    </source>
</reference>
<dbReference type="InterPro" id="IPR019378">
    <property type="entry name" value="GDP-Fuc_O-FucTrfase"/>
</dbReference>
<evidence type="ECO:0000256" key="2">
    <source>
        <dbReference type="ARBA" id="ARBA00023277"/>
    </source>
</evidence>
<organism evidence="4">
    <name type="scientific">Terrestrivirus sp</name>
    <dbReference type="NCBI Taxonomy" id="2487775"/>
    <lineage>
        <taxon>Viruses</taxon>
        <taxon>Varidnaviria</taxon>
        <taxon>Bamfordvirae</taxon>
        <taxon>Nucleocytoviricota</taxon>
        <taxon>Megaviricetes</taxon>
        <taxon>Imitervirales</taxon>
        <taxon>Mimiviridae</taxon>
        <taxon>Klosneuvirinae</taxon>
    </lineage>
</organism>
<proteinExistence type="predicted"/>
<dbReference type="Gene3D" id="3.40.50.11350">
    <property type="match status" value="1"/>
</dbReference>
<evidence type="ECO:0000256" key="3">
    <source>
        <dbReference type="SAM" id="Phobius"/>
    </source>
</evidence>